<organism evidence="2 3">
    <name type="scientific">Marinobacter vinifirmus</name>
    <dbReference type="NCBI Taxonomy" id="355591"/>
    <lineage>
        <taxon>Bacteria</taxon>
        <taxon>Pseudomonadati</taxon>
        <taxon>Pseudomonadota</taxon>
        <taxon>Gammaproteobacteria</taxon>
        <taxon>Pseudomonadales</taxon>
        <taxon>Marinobacteraceae</taxon>
        <taxon>Marinobacter</taxon>
    </lineage>
</organism>
<evidence type="ECO:0000313" key="3">
    <source>
        <dbReference type="Proteomes" id="UP000216984"/>
    </source>
</evidence>
<keyword evidence="3" id="KW-1185">Reference proteome</keyword>
<name>A0A7Z1DS05_9GAMM</name>
<dbReference type="EMBL" id="NEFY01000019">
    <property type="protein sequence ID" value="OZC34950.1"/>
    <property type="molecule type" value="Genomic_DNA"/>
</dbReference>
<reference evidence="2 3" key="1">
    <citation type="submission" date="2017-06" db="EMBL/GenBank/DDBJ databases">
        <title>Draft genome sequence of the halophilic bacterium Marinobacter vinifirmus FB1.</title>
        <authorList>
            <person name="Stepanov V.G."/>
            <person name="Roberts D.J."/>
            <person name="Fox G.E."/>
        </authorList>
    </citation>
    <scope>NUCLEOTIDE SEQUENCE [LARGE SCALE GENOMIC DNA]</scope>
    <source>
        <strain evidence="2 3">FB1</strain>
    </source>
</reference>
<dbReference type="Proteomes" id="UP000216984">
    <property type="component" value="Unassembled WGS sequence"/>
</dbReference>
<proteinExistence type="predicted"/>
<sequence length="128" mass="14569">MKKLIFLGLALTVLSGCSTTYTCGQFPQSGCQPVSTVYDRTNEGFHDYRRTLYDEEKKKKGSRKEADTHVHVGQAHRTLNYATPGDPLLTKPVVLRILFNSWEDKDKDLNAGGFVYVRLRDSEWVVNK</sequence>
<accession>A0A7Z1DS05</accession>
<gene>
    <name evidence="2" type="ORF">B9Q17_00165</name>
</gene>
<evidence type="ECO:0008006" key="4">
    <source>
        <dbReference type="Google" id="ProtNLM"/>
    </source>
</evidence>
<comment type="caution">
    <text evidence="2">The sequence shown here is derived from an EMBL/GenBank/DDBJ whole genome shotgun (WGS) entry which is preliminary data.</text>
</comment>
<dbReference type="AlphaFoldDB" id="A0A7Z1DS05"/>
<dbReference type="InterPro" id="IPR014118">
    <property type="entry name" value="T4SS_TraV"/>
</dbReference>
<evidence type="ECO:0000256" key="1">
    <source>
        <dbReference type="SAM" id="SignalP"/>
    </source>
</evidence>
<protein>
    <recommendedName>
        <fullName evidence="4">TraV family lipoprotein</fullName>
    </recommendedName>
</protein>
<keyword evidence="1" id="KW-0732">Signal</keyword>
<feature type="signal peptide" evidence="1">
    <location>
        <begin position="1"/>
        <end position="22"/>
    </location>
</feature>
<dbReference type="PROSITE" id="PS51257">
    <property type="entry name" value="PROKAR_LIPOPROTEIN"/>
    <property type="match status" value="1"/>
</dbReference>
<dbReference type="RefSeq" id="WP_094625901.1">
    <property type="nucleotide sequence ID" value="NZ_NEFY01000019.1"/>
</dbReference>
<feature type="chain" id="PRO_5031208555" description="TraV family lipoprotein" evidence="1">
    <location>
        <begin position="23"/>
        <end position="128"/>
    </location>
</feature>
<dbReference type="Pfam" id="PF09676">
    <property type="entry name" value="TraV"/>
    <property type="match status" value="1"/>
</dbReference>
<evidence type="ECO:0000313" key="2">
    <source>
        <dbReference type="EMBL" id="OZC34950.1"/>
    </source>
</evidence>